<dbReference type="PANTHER" id="PTHR30258:SF1">
    <property type="entry name" value="PROTEIN TRANSPORT PROTEIN HOFB HOMOLOG"/>
    <property type="match status" value="1"/>
</dbReference>
<dbReference type="EMBL" id="MHFR01000037">
    <property type="protein sequence ID" value="OGW98033.1"/>
    <property type="molecule type" value="Genomic_DNA"/>
</dbReference>
<dbReference type="Proteomes" id="UP000178187">
    <property type="component" value="Unassembled WGS sequence"/>
</dbReference>
<accession>A0A1G1KYV7</accession>
<feature type="domain" description="Type II secretion system protein GspE N-terminal" evidence="1">
    <location>
        <begin position="57"/>
        <end position="138"/>
    </location>
</feature>
<protein>
    <recommendedName>
        <fullName evidence="1">Type II secretion system protein GspE N-terminal domain-containing protein</fullName>
    </recommendedName>
</protein>
<dbReference type="GO" id="GO:0016887">
    <property type="term" value="F:ATP hydrolysis activity"/>
    <property type="evidence" value="ECO:0007669"/>
    <property type="project" value="TreeGrafter"/>
</dbReference>
<dbReference type="InterPro" id="IPR007831">
    <property type="entry name" value="T2SS_GspE_N"/>
</dbReference>
<comment type="caution">
    <text evidence="2">The sequence shown here is derived from an EMBL/GenBank/DDBJ whole genome shotgun (WGS) entry which is preliminary data.</text>
</comment>
<reference evidence="2 3" key="1">
    <citation type="journal article" date="2016" name="Nat. Commun.">
        <title>Thousands of microbial genomes shed light on interconnected biogeochemical processes in an aquifer system.</title>
        <authorList>
            <person name="Anantharaman K."/>
            <person name="Brown C.T."/>
            <person name="Hug L.A."/>
            <person name="Sharon I."/>
            <person name="Castelle C.J."/>
            <person name="Probst A.J."/>
            <person name="Thomas B.C."/>
            <person name="Singh A."/>
            <person name="Wilkins M.J."/>
            <person name="Karaoz U."/>
            <person name="Brodie E.L."/>
            <person name="Williams K.H."/>
            <person name="Hubbard S.S."/>
            <person name="Banfield J.F."/>
        </authorList>
    </citation>
    <scope>NUCLEOTIDE SEQUENCE [LARGE SCALE GENOMIC DNA]</scope>
</reference>
<dbReference type="PANTHER" id="PTHR30258">
    <property type="entry name" value="TYPE II SECRETION SYSTEM PROTEIN GSPE-RELATED"/>
    <property type="match status" value="1"/>
</dbReference>
<name>A0A1G1KYV7_9BACT</name>
<evidence type="ECO:0000313" key="2">
    <source>
        <dbReference type="EMBL" id="OGW98033.1"/>
    </source>
</evidence>
<organism evidence="2 3">
    <name type="scientific">Candidatus Danuiimicrobium aquiferis</name>
    <dbReference type="NCBI Taxonomy" id="1801832"/>
    <lineage>
        <taxon>Bacteria</taxon>
        <taxon>Pseudomonadati</taxon>
        <taxon>Candidatus Omnitrophota</taxon>
        <taxon>Candidatus Danuiimicrobium</taxon>
    </lineage>
</organism>
<evidence type="ECO:0000313" key="3">
    <source>
        <dbReference type="Proteomes" id="UP000178187"/>
    </source>
</evidence>
<dbReference type="InterPro" id="IPR037257">
    <property type="entry name" value="T2SS_E_N_sf"/>
</dbReference>
<dbReference type="Gene3D" id="3.30.300.160">
    <property type="entry name" value="Type II secretion system, protein E, N-terminal domain"/>
    <property type="match status" value="1"/>
</dbReference>
<dbReference type="Pfam" id="PF05157">
    <property type="entry name" value="MshEN"/>
    <property type="match status" value="1"/>
</dbReference>
<dbReference type="SUPFAM" id="SSF160246">
    <property type="entry name" value="EspE N-terminal domain-like"/>
    <property type="match status" value="1"/>
</dbReference>
<dbReference type="GO" id="GO:0005886">
    <property type="term" value="C:plasma membrane"/>
    <property type="evidence" value="ECO:0007669"/>
    <property type="project" value="TreeGrafter"/>
</dbReference>
<evidence type="ECO:0000259" key="1">
    <source>
        <dbReference type="Pfam" id="PF05157"/>
    </source>
</evidence>
<sequence length="171" mass="19002">MKRLGEILIEHGSITNDQLQAALDRQKHESGKLIGEILIQMGYVTEEDIVVALATQFNVPYLPVSNFSINETVLRIIPAELMKKYLCVPLDRIGNLLTVVIADPTNEKAVEELEAATQCKVQVFVATPAEITSVISQQFHIKMEKEGSPDKNVSNISFRSAVEHKKEKASD</sequence>
<dbReference type="AlphaFoldDB" id="A0A1G1KYV7"/>
<gene>
    <name evidence="2" type="ORF">A3G33_07305</name>
</gene>
<proteinExistence type="predicted"/>